<evidence type="ECO:0000256" key="1">
    <source>
        <dbReference type="ARBA" id="ARBA00004141"/>
    </source>
</evidence>
<dbReference type="EMBL" id="CACVAY010000077">
    <property type="protein sequence ID" value="CAA6816650.1"/>
    <property type="molecule type" value="Genomic_DNA"/>
</dbReference>
<dbReference type="PIRSF" id="PIRSF000345">
    <property type="entry name" value="OLE1"/>
    <property type="match status" value="1"/>
</dbReference>
<evidence type="ECO:0000256" key="7">
    <source>
        <dbReference type="ARBA" id="ARBA00023002"/>
    </source>
</evidence>
<keyword evidence="6 12" id="KW-1133">Transmembrane helix</keyword>
<dbReference type="GO" id="GO:0004768">
    <property type="term" value="F:stearoyl-CoA 9-desaturase activity"/>
    <property type="evidence" value="ECO:0007669"/>
    <property type="project" value="UniProtKB-EC"/>
</dbReference>
<keyword evidence="11" id="KW-0275">Fatty acid biosynthesis</keyword>
<comment type="subcellular location">
    <subcellularLocation>
        <location evidence="1">Membrane</location>
        <topology evidence="1">Multi-pass membrane protein</topology>
    </subcellularLocation>
</comment>
<gene>
    <name evidence="14" type="ORF">HELGO_WM16957</name>
</gene>
<protein>
    <submittedName>
        <fullName evidence="14">Fatty acid desaturase )</fullName>
        <ecNumber evidence="14">1.14.19.1</ecNumber>
    </submittedName>
</protein>
<dbReference type="Pfam" id="PF00487">
    <property type="entry name" value="FA_desaturase"/>
    <property type="match status" value="1"/>
</dbReference>
<evidence type="ECO:0000313" key="14">
    <source>
        <dbReference type="EMBL" id="CAA6816650.1"/>
    </source>
</evidence>
<evidence type="ECO:0000256" key="5">
    <source>
        <dbReference type="ARBA" id="ARBA00022832"/>
    </source>
</evidence>
<dbReference type="PANTHER" id="PTHR11351:SF31">
    <property type="entry name" value="DESATURASE 1, ISOFORM A-RELATED"/>
    <property type="match status" value="1"/>
</dbReference>
<organism evidence="14">
    <name type="scientific">uncultured Thiotrichaceae bacterium</name>
    <dbReference type="NCBI Taxonomy" id="298394"/>
    <lineage>
        <taxon>Bacteria</taxon>
        <taxon>Pseudomonadati</taxon>
        <taxon>Pseudomonadota</taxon>
        <taxon>Gammaproteobacteria</taxon>
        <taxon>Thiotrichales</taxon>
        <taxon>Thiotrichaceae</taxon>
        <taxon>environmental samples</taxon>
    </lineage>
</organism>
<accession>A0A6S6TJH0</accession>
<dbReference type="PRINTS" id="PR00075">
    <property type="entry name" value="FACDDSATRASE"/>
</dbReference>
<keyword evidence="5" id="KW-0276">Fatty acid metabolism</keyword>
<sequence>MNPSASKKPGLIWLNVLVFTSTFAIAAIGVPLYAYFVGFELSTIIAAILAIGFCGLSITAGYHRLWSHKAYEANVVVRFLFAIGGAFALQNSILHWSSDHRTHHRFVDDNEKDPYSANRGFWYSHIGWMLREYYPQDYNDYHNVRDLKRDKIVMWQHNNYLLLALLTNFGIPVVFGLITGQFWASILLVGFLRLVVSHHVTFLINSLAHMWGTQPYNDQNTAKDNPIVALLTYGEGYHNYHHAFAFDYRNAIKWWQFDPTKWLIKSLSLVGLAKNLRKTPEERINKAIAKLQRNKTCEKLNTLSIPNKEEALLLIHQEYDELLHAMNTFYEAKKEWLEVTKDKLIDNVEKSQQAKRYRELKQSWTEQQKHWQLLIHQYA</sequence>
<dbReference type="InterPro" id="IPR005804">
    <property type="entry name" value="FA_desaturase_dom"/>
</dbReference>
<evidence type="ECO:0000256" key="8">
    <source>
        <dbReference type="ARBA" id="ARBA00023004"/>
    </source>
</evidence>
<dbReference type="AlphaFoldDB" id="A0A6S6TJH0"/>
<dbReference type="GO" id="GO:0006636">
    <property type="term" value="P:unsaturated fatty acid biosynthetic process"/>
    <property type="evidence" value="ECO:0007669"/>
    <property type="project" value="InterPro"/>
</dbReference>
<evidence type="ECO:0000256" key="3">
    <source>
        <dbReference type="ARBA" id="ARBA00022516"/>
    </source>
</evidence>
<evidence type="ECO:0000256" key="10">
    <source>
        <dbReference type="ARBA" id="ARBA00023136"/>
    </source>
</evidence>
<keyword evidence="4 12" id="KW-0812">Transmembrane</keyword>
<proteinExistence type="inferred from homology"/>
<dbReference type="EC" id="1.14.19.1" evidence="14"/>
<name>A0A6S6TJH0_9GAMM</name>
<keyword evidence="3" id="KW-0444">Lipid biosynthesis</keyword>
<keyword evidence="10 12" id="KW-0472">Membrane</keyword>
<dbReference type="InterPro" id="IPR009160">
    <property type="entry name" value="Acyl-CoA_deSatase_haem/ster-bd"/>
</dbReference>
<evidence type="ECO:0000256" key="2">
    <source>
        <dbReference type="ARBA" id="ARBA00008749"/>
    </source>
</evidence>
<feature type="transmembrane region" description="Helical" evidence="12">
    <location>
        <begin position="43"/>
        <end position="63"/>
    </location>
</feature>
<dbReference type="InterPro" id="IPR015876">
    <property type="entry name" value="Acyl-CoA_DS"/>
</dbReference>
<evidence type="ECO:0000256" key="9">
    <source>
        <dbReference type="ARBA" id="ARBA00023098"/>
    </source>
</evidence>
<keyword evidence="8" id="KW-0408">Iron</keyword>
<evidence type="ECO:0000256" key="12">
    <source>
        <dbReference type="SAM" id="Phobius"/>
    </source>
</evidence>
<comment type="similarity">
    <text evidence="2">Belongs to the fatty acid desaturase type 2 family.</text>
</comment>
<feature type="transmembrane region" description="Helical" evidence="12">
    <location>
        <begin position="159"/>
        <end position="178"/>
    </location>
</feature>
<dbReference type="PANTHER" id="PTHR11351">
    <property type="entry name" value="ACYL-COA DESATURASE"/>
    <property type="match status" value="1"/>
</dbReference>
<dbReference type="GO" id="GO:0016020">
    <property type="term" value="C:membrane"/>
    <property type="evidence" value="ECO:0007669"/>
    <property type="project" value="UniProtKB-SubCell"/>
</dbReference>
<reference evidence="14" key="1">
    <citation type="submission" date="2020-01" db="EMBL/GenBank/DDBJ databases">
        <authorList>
            <person name="Meier V. D."/>
            <person name="Meier V D."/>
        </authorList>
    </citation>
    <scope>NUCLEOTIDE SEQUENCE</scope>
    <source>
        <strain evidence="14">HLG_WM_MAG_07</strain>
    </source>
</reference>
<evidence type="ECO:0000256" key="11">
    <source>
        <dbReference type="ARBA" id="ARBA00023160"/>
    </source>
</evidence>
<dbReference type="CDD" id="cd03505">
    <property type="entry name" value="Delta9-FADS-like"/>
    <property type="match status" value="1"/>
</dbReference>
<keyword evidence="9" id="KW-0443">Lipid metabolism</keyword>
<feature type="transmembrane region" description="Helical" evidence="12">
    <location>
        <begin position="12"/>
        <end position="36"/>
    </location>
</feature>
<evidence type="ECO:0000256" key="6">
    <source>
        <dbReference type="ARBA" id="ARBA00022989"/>
    </source>
</evidence>
<feature type="domain" description="Fatty acid desaturase" evidence="13">
    <location>
        <begin position="46"/>
        <end position="265"/>
    </location>
</feature>
<evidence type="ECO:0000256" key="4">
    <source>
        <dbReference type="ARBA" id="ARBA00022692"/>
    </source>
</evidence>
<evidence type="ECO:0000259" key="13">
    <source>
        <dbReference type="Pfam" id="PF00487"/>
    </source>
</evidence>
<keyword evidence="7 14" id="KW-0560">Oxidoreductase</keyword>